<dbReference type="Proteomes" id="UP000059188">
    <property type="component" value="Unassembled WGS sequence"/>
</dbReference>
<keyword evidence="3" id="KW-0804">Transcription</keyword>
<dbReference type="Gene3D" id="2.30.18.10">
    <property type="entry name" value="Transcription factor IIA (TFIIA), beta-barrel domain"/>
    <property type="match status" value="1"/>
</dbReference>
<dbReference type="EMBL" id="LN679169">
    <property type="protein sequence ID" value="CEL62787.1"/>
    <property type="molecule type" value="Genomic_DNA"/>
</dbReference>
<evidence type="ECO:0000256" key="1">
    <source>
        <dbReference type="ARBA" id="ARBA00004123"/>
    </source>
</evidence>
<proteinExistence type="inferred from homology"/>
<evidence type="ECO:0000256" key="2">
    <source>
        <dbReference type="ARBA" id="ARBA00010059"/>
    </source>
</evidence>
<keyword evidence="7" id="KW-1185">Reference proteome</keyword>
<comment type="subcellular location">
    <subcellularLocation>
        <location evidence="1">Nucleus</location>
    </subcellularLocation>
</comment>
<dbReference type="SUPFAM" id="SSF50784">
    <property type="entry name" value="Transcription factor IIA (TFIIA), beta-barrel domain"/>
    <property type="match status" value="1"/>
</dbReference>
<dbReference type="PANTHER" id="PTHR12694:SF8">
    <property type="entry name" value="TRANSCRIPTION INITIATION FACTOR IIA SUBUNIT 1"/>
    <property type="match status" value="1"/>
</dbReference>
<keyword evidence="4" id="KW-0539">Nucleus</keyword>
<dbReference type="STRING" id="1108050.A0A0B7G2W2"/>
<dbReference type="PANTHER" id="PTHR12694">
    <property type="entry name" value="TRANSCRIPTION INITIATION FACTOR IIA SUBUNIT 1"/>
    <property type="match status" value="1"/>
</dbReference>
<dbReference type="AlphaFoldDB" id="A0A0B7G2W2"/>
<feature type="compositionally biased region" description="Acidic residues" evidence="5">
    <location>
        <begin position="42"/>
        <end position="61"/>
    </location>
</feature>
<organism evidence="6 7">
    <name type="scientific">Thanatephorus cucumeris (strain AG1-IB / isolate 7/3/14)</name>
    <name type="common">Lettuce bottom rot fungus</name>
    <name type="synonym">Rhizoctonia solani</name>
    <dbReference type="NCBI Taxonomy" id="1108050"/>
    <lineage>
        <taxon>Eukaryota</taxon>
        <taxon>Fungi</taxon>
        <taxon>Dikarya</taxon>
        <taxon>Basidiomycota</taxon>
        <taxon>Agaricomycotina</taxon>
        <taxon>Agaricomycetes</taxon>
        <taxon>Cantharellales</taxon>
        <taxon>Ceratobasidiaceae</taxon>
        <taxon>Rhizoctonia</taxon>
        <taxon>Rhizoctonia solani AG-1</taxon>
    </lineage>
</organism>
<evidence type="ECO:0000256" key="4">
    <source>
        <dbReference type="ARBA" id="ARBA00023242"/>
    </source>
</evidence>
<dbReference type="OrthoDB" id="6275927at2759"/>
<feature type="region of interest" description="Disordered" evidence="5">
    <location>
        <begin position="1"/>
        <end position="61"/>
    </location>
</feature>
<dbReference type="CDD" id="cd07976">
    <property type="entry name" value="TFIIA_alpha_beta_like"/>
    <property type="match status" value="1"/>
</dbReference>
<dbReference type="Pfam" id="PF03153">
    <property type="entry name" value="TFIIA"/>
    <property type="match status" value="1"/>
</dbReference>
<dbReference type="GO" id="GO:0006367">
    <property type="term" value="P:transcription initiation at RNA polymerase II promoter"/>
    <property type="evidence" value="ECO:0007669"/>
    <property type="project" value="InterPro"/>
</dbReference>
<sequence>MKTLVMPEAGPSRISQVDGSSEIDAASPPLQTLDDGRGTEEIGSDLDDSDDSDADDVENEGAGEAGDYVFCTYDKVQRVKNKWKCVLKDGMIHVNGKDYLFMKCNGEFEW</sequence>
<evidence type="ECO:0000256" key="5">
    <source>
        <dbReference type="SAM" id="MobiDB-lite"/>
    </source>
</evidence>
<dbReference type="GO" id="GO:0003743">
    <property type="term" value="F:translation initiation factor activity"/>
    <property type="evidence" value="ECO:0007669"/>
    <property type="project" value="UniProtKB-KW"/>
</dbReference>
<evidence type="ECO:0000313" key="6">
    <source>
        <dbReference type="EMBL" id="CEL62787.1"/>
    </source>
</evidence>
<dbReference type="GO" id="GO:0005672">
    <property type="term" value="C:transcription factor TFIIA complex"/>
    <property type="evidence" value="ECO:0007669"/>
    <property type="project" value="InterPro"/>
</dbReference>
<gene>
    <name evidence="6" type="ORF">RSOLAG1IB_10479</name>
</gene>
<dbReference type="SMART" id="SM01371">
    <property type="entry name" value="TFIIA"/>
    <property type="match status" value="1"/>
</dbReference>
<dbReference type="InterPro" id="IPR004855">
    <property type="entry name" value="TFIIA_asu/bsu"/>
</dbReference>
<keyword evidence="6" id="KW-0396">Initiation factor</keyword>
<name>A0A0B7G2W2_THACB</name>
<accession>A0A0B7G2W2</accession>
<reference evidence="6 7" key="1">
    <citation type="submission" date="2014-11" db="EMBL/GenBank/DDBJ databases">
        <authorList>
            <person name="Wibberg Daniel"/>
        </authorList>
    </citation>
    <scope>NUCLEOTIDE SEQUENCE [LARGE SCALE GENOMIC DNA]</scope>
    <source>
        <strain evidence="6">Rhizoctonia solani AG1-IB 7/3/14</strain>
    </source>
</reference>
<protein>
    <submittedName>
        <fullName evidence="6">Transcription initiation factor IIA large subunit</fullName>
    </submittedName>
</protein>
<evidence type="ECO:0000313" key="7">
    <source>
        <dbReference type="Proteomes" id="UP000059188"/>
    </source>
</evidence>
<comment type="similarity">
    <text evidence="2">Belongs to the TFIIA subunit 1 family.</text>
</comment>
<keyword evidence="6" id="KW-0648">Protein biosynthesis</keyword>
<evidence type="ECO:0000256" key="3">
    <source>
        <dbReference type="ARBA" id="ARBA00023163"/>
    </source>
</evidence>
<dbReference type="InterPro" id="IPR009088">
    <property type="entry name" value="TFIIA_b-brl"/>
</dbReference>